<proteinExistence type="predicted"/>
<gene>
    <name evidence="1" type="ORF">UFOVP102_36</name>
</gene>
<sequence length="89" mass="9651">MALLKSIDTEYGIPAVYWNVGTVQEDFKGQGTEVTFYGYASQQAREQGKQPLSAGKVQISGSEYVAGADRAQLYAIIKQKPEFDGAVDA</sequence>
<protein>
    <submittedName>
        <fullName evidence="1">Uncharacterized protein</fullName>
    </submittedName>
</protein>
<accession>A0A6J5L9F9</accession>
<evidence type="ECO:0000313" key="1">
    <source>
        <dbReference type="EMBL" id="CAB4128409.1"/>
    </source>
</evidence>
<reference evidence="1" key="1">
    <citation type="submission" date="2020-04" db="EMBL/GenBank/DDBJ databases">
        <authorList>
            <person name="Chiriac C."/>
            <person name="Salcher M."/>
            <person name="Ghai R."/>
            <person name="Kavagutti S V."/>
        </authorList>
    </citation>
    <scope>NUCLEOTIDE SEQUENCE</scope>
</reference>
<dbReference type="EMBL" id="LR796228">
    <property type="protein sequence ID" value="CAB4128409.1"/>
    <property type="molecule type" value="Genomic_DNA"/>
</dbReference>
<organism evidence="1">
    <name type="scientific">uncultured Caudovirales phage</name>
    <dbReference type="NCBI Taxonomy" id="2100421"/>
    <lineage>
        <taxon>Viruses</taxon>
        <taxon>Duplodnaviria</taxon>
        <taxon>Heunggongvirae</taxon>
        <taxon>Uroviricota</taxon>
        <taxon>Caudoviricetes</taxon>
        <taxon>Peduoviridae</taxon>
        <taxon>Maltschvirus</taxon>
        <taxon>Maltschvirus maltsch</taxon>
    </lineage>
</organism>
<name>A0A6J5L9F9_9CAUD</name>